<dbReference type="InterPro" id="IPR052039">
    <property type="entry name" value="Caspase-related_regulators"/>
</dbReference>
<protein>
    <recommendedName>
        <fullName evidence="1">Peptidase C14 caspase domain-containing protein</fullName>
    </recommendedName>
</protein>
<accession>A0AAE0G3A0</accession>
<dbReference type="SUPFAM" id="SSF52129">
    <property type="entry name" value="Caspase-like"/>
    <property type="match status" value="1"/>
</dbReference>
<dbReference type="GO" id="GO:0006508">
    <property type="term" value="P:proteolysis"/>
    <property type="evidence" value="ECO:0007669"/>
    <property type="project" value="InterPro"/>
</dbReference>
<comment type="caution">
    <text evidence="2">The sequence shown here is derived from an EMBL/GenBank/DDBJ whole genome shotgun (WGS) entry which is preliminary data.</text>
</comment>
<dbReference type="PANTHER" id="PTHR22576:SF37">
    <property type="entry name" value="MUCOSA-ASSOCIATED LYMPHOID TISSUE LYMPHOMA TRANSLOCATION PROTEIN 1"/>
    <property type="match status" value="1"/>
</dbReference>
<dbReference type="InterPro" id="IPR011600">
    <property type="entry name" value="Pept_C14_caspase"/>
</dbReference>
<keyword evidence="3" id="KW-1185">Reference proteome</keyword>
<evidence type="ECO:0000313" key="3">
    <source>
        <dbReference type="Proteomes" id="UP001190700"/>
    </source>
</evidence>
<gene>
    <name evidence="2" type="ORF">CYMTET_21477</name>
</gene>
<reference evidence="2 3" key="1">
    <citation type="journal article" date="2015" name="Genome Biol. Evol.">
        <title>Comparative Genomics of a Bacterivorous Green Alga Reveals Evolutionary Causalities and Consequences of Phago-Mixotrophic Mode of Nutrition.</title>
        <authorList>
            <person name="Burns J.A."/>
            <person name="Paasch A."/>
            <person name="Narechania A."/>
            <person name="Kim E."/>
        </authorList>
    </citation>
    <scope>NUCLEOTIDE SEQUENCE [LARGE SCALE GENOMIC DNA]</scope>
    <source>
        <strain evidence="2 3">PLY_AMNH</strain>
    </source>
</reference>
<dbReference type="Gene3D" id="3.40.50.1460">
    <property type="match status" value="1"/>
</dbReference>
<dbReference type="GO" id="GO:0004197">
    <property type="term" value="F:cysteine-type endopeptidase activity"/>
    <property type="evidence" value="ECO:0007669"/>
    <property type="project" value="InterPro"/>
</dbReference>
<evidence type="ECO:0000313" key="2">
    <source>
        <dbReference type="EMBL" id="KAK3270111.1"/>
    </source>
</evidence>
<dbReference type="Pfam" id="PF00656">
    <property type="entry name" value="Peptidase_C14"/>
    <property type="match status" value="1"/>
</dbReference>
<dbReference type="InterPro" id="IPR029030">
    <property type="entry name" value="Caspase-like_dom_sf"/>
</dbReference>
<evidence type="ECO:0000259" key="1">
    <source>
        <dbReference type="Pfam" id="PF00656"/>
    </source>
</evidence>
<dbReference type="PANTHER" id="PTHR22576">
    <property type="entry name" value="MUCOSA ASSOCIATED LYMPHOID TISSUE LYMPHOMA TRANSLOCATION PROTEIN 1/PARACASPASE"/>
    <property type="match status" value="1"/>
</dbReference>
<organism evidence="2 3">
    <name type="scientific">Cymbomonas tetramitiformis</name>
    <dbReference type="NCBI Taxonomy" id="36881"/>
    <lineage>
        <taxon>Eukaryota</taxon>
        <taxon>Viridiplantae</taxon>
        <taxon>Chlorophyta</taxon>
        <taxon>Pyramimonadophyceae</taxon>
        <taxon>Pyramimonadales</taxon>
        <taxon>Pyramimonadaceae</taxon>
        <taxon>Cymbomonas</taxon>
    </lineage>
</organism>
<name>A0AAE0G3A0_9CHLO</name>
<feature type="domain" description="Peptidase C14 caspase" evidence="1">
    <location>
        <begin position="1"/>
        <end position="205"/>
    </location>
</feature>
<dbReference type="Proteomes" id="UP001190700">
    <property type="component" value="Unassembled WGS sequence"/>
</dbReference>
<dbReference type="AlphaFoldDB" id="A0AAE0G3A0"/>
<sequence>MAESLRTCGFDVRLEMDVTLSKLRDAVTEMYYRIDKLKERGADVLALFYFAGHSIRVAPASGGAGAGPASSPPPVNYLLAKDTVFKSELELQQRAYRLQDILRCFEEAESDVNIFILDTCRPMPDLTRALALRQPSCGATLPGSLLRPTLVNGLQCGGLQVGHPLPAGSILACSLCPAEVALEEGEGGHGAFTGKLLETLQEGAGGGSIVLHSLLEASGSLLNLILFASIFWHTMHAERFPPA</sequence>
<proteinExistence type="predicted"/>
<dbReference type="EMBL" id="LGRX02010567">
    <property type="protein sequence ID" value="KAK3270111.1"/>
    <property type="molecule type" value="Genomic_DNA"/>
</dbReference>